<evidence type="ECO:0000313" key="3">
    <source>
        <dbReference type="Proteomes" id="UP001597374"/>
    </source>
</evidence>
<keyword evidence="1" id="KW-0812">Transmembrane</keyword>
<name>A0ABW5CSV3_9BACT</name>
<proteinExistence type="predicted"/>
<accession>A0ABW5CSV3</accession>
<evidence type="ECO:0000313" key="2">
    <source>
        <dbReference type="EMBL" id="MFD2245481.1"/>
    </source>
</evidence>
<comment type="caution">
    <text evidence="2">The sequence shown here is derived from an EMBL/GenBank/DDBJ whole genome shotgun (WGS) entry which is preliminary data.</text>
</comment>
<reference evidence="3" key="1">
    <citation type="journal article" date="2019" name="Int. J. Syst. Evol. Microbiol.">
        <title>The Global Catalogue of Microorganisms (GCM) 10K type strain sequencing project: providing services to taxonomists for standard genome sequencing and annotation.</title>
        <authorList>
            <consortium name="The Broad Institute Genomics Platform"/>
            <consortium name="The Broad Institute Genome Sequencing Center for Infectious Disease"/>
            <person name="Wu L."/>
            <person name="Ma J."/>
        </authorList>
    </citation>
    <scope>NUCLEOTIDE SEQUENCE [LARGE SCALE GENOMIC DNA]</scope>
    <source>
        <strain evidence="3">CGMCC 4.1782</strain>
    </source>
</reference>
<dbReference type="RefSeq" id="WP_250429062.1">
    <property type="nucleotide sequence ID" value="NZ_JALPRR010000002.1"/>
</dbReference>
<dbReference type="EMBL" id="JBHUIM010000001">
    <property type="protein sequence ID" value="MFD2245481.1"/>
    <property type="molecule type" value="Genomic_DNA"/>
</dbReference>
<gene>
    <name evidence="2" type="ORF">ACFSKP_04390</name>
</gene>
<sequence length="77" mass="8766">MKLSKIYDPREMNSYQFVAATGLIMTLVAHLILAIIGKTVENFDALYLCWLVFFSAGTVANYNSKPGDDDHHHHHHH</sequence>
<organism evidence="2 3">
    <name type="scientific">Pontibacter ruber</name>
    <dbReference type="NCBI Taxonomy" id="1343895"/>
    <lineage>
        <taxon>Bacteria</taxon>
        <taxon>Pseudomonadati</taxon>
        <taxon>Bacteroidota</taxon>
        <taxon>Cytophagia</taxon>
        <taxon>Cytophagales</taxon>
        <taxon>Hymenobacteraceae</taxon>
        <taxon>Pontibacter</taxon>
    </lineage>
</organism>
<keyword evidence="1" id="KW-0472">Membrane</keyword>
<feature type="transmembrane region" description="Helical" evidence="1">
    <location>
        <begin position="12"/>
        <end position="33"/>
    </location>
</feature>
<keyword evidence="1" id="KW-1133">Transmembrane helix</keyword>
<dbReference type="Proteomes" id="UP001597374">
    <property type="component" value="Unassembled WGS sequence"/>
</dbReference>
<feature type="transmembrane region" description="Helical" evidence="1">
    <location>
        <begin position="45"/>
        <end position="62"/>
    </location>
</feature>
<evidence type="ECO:0000256" key="1">
    <source>
        <dbReference type="SAM" id="Phobius"/>
    </source>
</evidence>
<protein>
    <submittedName>
        <fullName evidence="2">Uncharacterized protein</fullName>
    </submittedName>
</protein>
<keyword evidence="3" id="KW-1185">Reference proteome</keyword>